<dbReference type="InterPro" id="IPR029033">
    <property type="entry name" value="His_PPase_superfam"/>
</dbReference>
<keyword evidence="1" id="KW-0378">Hydrolase</keyword>
<dbReference type="RefSeq" id="WP_258385533.1">
    <property type="nucleotide sequence ID" value="NZ_CP091430.1"/>
</dbReference>
<dbReference type="EMBL" id="CP091430">
    <property type="protein sequence ID" value="UVI29444.1"/>
    <property type="molecule type" value="Genomic_DNA"/>
</dbReference>
<dbReference type="InterPro" id="IPR051695">
    <property type="entry name" value="Phosphoglycerate_Mutase"/>
</dbReference>
<gene>
    <name evidence="2" type="ORF">L1F29_29165</name>
</gene>
<protein>
    <submittedName>
        <fullName evidence="2">Histidine phosphatase family protein</fullName>
    </submittedName>
</protein>
<dbReference type="SMART" id="SM00855">
    <property type="entry name" value="PGAM"/>
    <property type="match status" value="1"/>
</dbReference>
<organism evidence="2 3">
    <name type="scientific">Paenibacillus spongiae</name>
    <dbReference type="NCBI Taxonomy" id="2909671"/>
    <lineage>
        <taxon>Bacteria</taxon>
        <taxon>Bacillati</taxon>
        <taxon>Bacillota</taxon>
        <taxon>Bacilli</taxon>
        <taxon>Bacillales</taxon>
        <taxon>Paenibacillaceae</taxon>
        <taxon>Paenibacillus</taxon>
    </lineage>
</organism>
<sequence>MKTVIYMVRHAESPYVHGEERTRGLSEAGHREAKRAAEALREMEIHYVASSPYARAVQTVQDIASDRSLSVDEYEDLKERSIKGENETDSWEVLEEAIRRSFEDKDYALDGGESTLQVQRRSVPVIGKLLDEHQGENIVIGTHGNIMTIIMNHYDERYGYEFWRQTSKPDIYKLVFDGQRLEAVERIWH</sequence>
<dbReference type="InterPro" id="IPR013078">
    <property type="entry name" value="His_Pase_superF_clade-1"/>
</dbReference>
<keyword evidence="3" id="KW-1185">Reference proteome</keyword>
<dbReference type="Proteomes" id="UP001057877">
    <property type="component" value="Chromosome"/>
</dbReference>
<evidence type="ECO:0000256" key="1">
    <source>
        <dbReference type="ARBA" id="ARBA00022801"/>
    </source>
</evidence>
<dbReference type="Gene3D" id="3.40.50.1240">
    <property type="entry name" value="Phosphoglycerate mutase-like"/>
    <property type="match status" value="1"/>
</dbReference>
<proteinExistence type="predicted"/>
<dbReference type="Pfam" id="PF00300">
    <property type="entry name" value="His_Phos_1"/>
    <property type="match status" value="1"/>
</dbReference>
<reference evidence="2" key="1">
    <citation type="submission" date="2022-01" db="EMBL/GenBank/DDBJ databases">
        <title>Paenibacillus spongiae sp. nov., isolated from marine sponge.</title>
        <authorList>
            <person name="Li Z."/>
            <person name="Zhang M."/>
        </authorList>
    </citation>
    <scope>NUCLEOTIDE SEQUENCE</scope>
    <source>
        <strain evidence="2">PHS-Z3</strain>
    </source>
</reference>
<dbReference type="PANTHER" id="PTHR46517">
    <property type="entry name" value="FRUCTOSE-2,6-BISPHOSPHATASE TIGAR"/>
    <property type="match status" value="1"/>
</dbReference>
<dbReference type="SUPFAM" id="SSF53254">
    <property type="entry name" value="Phosphoglycerate mutase-like"/>
    <property type="match status" value="1"/>
</dbReference>
<evidence type="ECO:0000313" key="3">
    <source>
        <dbReference type="Proteomes" id="UP001057877"/>
    </source>
</evidence>
<dbReference type="PANTHER" id="PTHR46517:SF1">
    <property type="entry name" value="FRUCTOSE-2,6-BISPHOSPHATASE TIGAR"/>
    <property type="match status" value="1"/>
</dbReference>
<evidence type="ECO:0000313" key="2">
    <source>
        <dbReference type="EMBL" id="UVI29444.1"/>
    </source>
</evidence>
<accession>A0ABY5S701</accession>
<dbReference type="CDD" id="cd07067">
    <property type="entry name" value="HP_PGM_like"/>
    <property type="match status" value="1"/>
</dbReference>
<name>A0ABY5S701_9BACL</name>